<keyword evidence="2" id="KW-1185">Reference proteome</keyword>
<evidence type="ECO:0000313" key="1">
    <source>
        <dbReference type="EMBL" id="GER52797.1"/>
    </source>
</evidence>
<evidence type="ECO:0000313" key="2">
    <source>
        <dbReference type="Proteomes" id="UP000325081"/>
    </source>
</evidence>
<dbReference type="EMBL" id="BKCP01010514">
    <property type="protein sequence ID" value="GER52797.1"/>
    <property type="molecule type" value="Genomic_DNA"/>
</dbReference>
<organism evidence="1 2">
    <name type="scientific">Striga asiatica</name>
    <name type="common">Asiatic witchweed</name>
    <name type="synonym">Buchnera asiatica</name>
    <dbReference type="NCBI Taxonomy" id="4170"/>
    <lineage>
        <taxon>Eukaryota</taxon>
        <taxon>Viridiplantae</taxon>
        <taxon>Streptophyta</taxon>
        <taxon>Embryophyta</taxon>
        <taxon>Tracheophyta</taxon>
        <taxon>Spermatophyta</taxon>
        <taxon>Magnoliopsida</taxon>
        <taxon>eudicotyledons</taxon>
        <taxon>Gunneridae</taxon>
        <taxon>Pentapetalae</taxon>
        <taxon>asterids</taxon>
        <taxon>lamiids</taxon>
        <taxon>Lamiales</taxon>
        <taxon>Orobanchaceae</taxon>
        <taxon>Buchnereae</taxon>
        <taxon>Striga</taxon>
    </lineage>
</organism>
<name>A0A5A7R7X3_STRAF</name>
<accession>A0A5A7R7X3</accession>
<reference evidence="2" key="1">
    <citation type="journal article" date="2019" name="Curr. Biol.">
        <title>Genome Sequence of Striga asiatica Provides Insight into the Evolution of Plant Parasitism.</title>
        <authorList>
            <person name="Yoshida S."/>
            <person name="Kim S."/>
            <person name="Wafula E.K."/>
            <person name="Tanskanen J."/>
            <person name="Kim Y.M."/>
            <person name="Honaas L."/>
            <person name="Yang Z."/>
            <person name="Spallek T."/>
            <person name="Conn C.E."/>
            <person name="Ichihashi Y."/>
            <person name="Cheong K."/>
            <person name="Cui S."/>
            <person name="Der J.P."/>
            <person name="Gundlach H."/>
            <person name="Jiao Y."/>
            <person name="Hori C."/>
            <person name="Ishida J.K."/>
            <person name="Kasahara H."/>
            <person name="Kiba T."/>
            <person name="Kim M.S."/>
            <person name="Koo N."/>
            <person name="Laohavisit A."/>
            <person name="Lee Y.H."/>
            <person name="Lumba S."/>
            <person name="McCourt P."/>
            <person name="Mortimer J.C."/>
            <person name="Mutuku J.M."/>
            <person name="Nomura T."/>
            <person name="Sasaki-Sekimoto Y."/>
            <person name="Seto Y."/>
            <person name="Wang Y."/>
            <person name="Wakatake T."/>
            <person name="Sakakibara H."/>
            <person name="Demura T."/>
            <person name="Yamaguchi S."/>
            <person name="Yoneyama K."/>
            <person name="Manabe R.I."/>
            <person name="Nelson D.C."/>
            <person name="Schulman A.H."/>
            <person name="Timko M.P."/>
            <person name="dePamphilis C.W."/>
            <person name="Choi D."/>
            <person name="Shirasu K."/>
        </authorList>
    </citation>
    <scope>NUCLEOTIDE SEQUENCE [LARGE SCALE GENOMIC DNA]</scope>
    <source>
        <strain evidence="2">cv. UVA1</strain>
    </source>
</reference>
<comment type="caution">
    <text evidence="1">The sequence shown here is derived from an EMBL/GenBank/DDBJ whole genome shotgun (WGS) entry which is preliminary data.</text>
</comment>
<dbReference type="Proteomes" id="UP000325081">
    <property type="component" value="Unassembled WGS sequence"/>
</dbReference>
<proteinExistence type="predicted"/>
<protein>
    <submittedName>
        <fullName evidence="1">DNA mismatch repair protein MutS</fullName>
    </submittedName>
</protein>
<sequence length="162" mass="18256">MAFNSPGLHENSVLYHQRIAGRQRDPVLVSSQIPPHRRLQPVPPLAALRSAGQNAVRHQEPQDPVHHSRRIRVFRREARGQLGGRSGRLGLLDQLKEVELDRGSQDHGKDRSRSQLHCKHASFFIIVIWKGSGRRVTGFLAVGAHSVGEIGIFVKRIINIIW</sequence>
<gene>
    <name evidence="1" type="ORF">STAS_30282</name>
</gene>
<dbReference type="AlphaFoldDB" id="A0A5A7R7X3"/>